<dbReference type="RefSeq" id="WP_236890602.1">
    <property type="nucleotide sequence ID" value="NZ_AP024488.1"/>
</dbReference>
<keyword evidence="1" id="KW-1133">Transmembrane helix</keyword>
<dbReference type="NCBIfam" id="TIGR02532">
    <property type="entry name" value="IV_pilin_GFxxxE"/>
    <property type="match status" value="1"/>
</dbReference>
<dbReference type="Pfam" id="PF07963">
    <property type="entry name" value="N_methyl"/>
    <property type="match status" value="1"/>
</dbReference>
<accession>A0ABM7PPY5</accession>
<evidence type="ECO:0000256" key="1">
    <source>
        <dbReference type="SAM" id="Phobius"/>
    </source>
</evidence>
<organism evidence="2 3">
    <name type="scientific">Desulfoluna limicola</name>
    <dbReference type="NCBI Taxonomy" id="2810562"/>
    <lineage>
        <taxon>Bacteria</taxon>
        <taxon>Pseudomonadati</taxon>
        <taxon>Thermodesulfobacteriota</taxon>
        <taxon>Desulfobacteria</taxon>
        <taxon>Desulfobacterales</taxon>
        <taxon>Desulfolunaceae</taxon>
        <taxon>Desulfoluna</taxon>
    </lineage>
</organism>
<dbReference type="Proteomes" id="UP001320148">
    <property type="component" value="Chromosome"/>
</dbReference>
<evidence type="ECO:0000313" key="3">
    <source>
        <dbReference type="Proteomes" id="UP001320148"/>
    </source>
</evidence>
<keyword evidence="1" id="KW-0812">Transmembrane</keyword>
<keyword evidence="3" id="KW-1185">Reference proteome</keyword>
<name>A0ABM7PPY5_9BACT</name>
<keyword evidence="1" id="KW-0472">Membrane</keyword>
<feature type="transmembrane region" description="Helical" evidence="1">
    <location>
        <begin position="12"/>
        <end position="34"/>
    </location>
</feature>
<proteinExistence type="predicted"/>
<reference evidence="2 3" key="1">
    <citation type="submission" date="2021-02" db="EMBL/GenBank/DDBJ databases">
        <title>Complete genome of Desulfoluna sp. strain ASN36.</title>
        <authorList>
            <person name="Takahashi A."/>
            <person name="Kojima H."/>
            <person name="Fukui M."/>
        </authorList>
    </citation>
    <scope>NUCLEOTIDE SEQUENCE [LARGE SCALE GENOMIC DNA]</scope>
    <source>
        <strain evidence="2 3">ASN36</strain>
    </source>
</reference>
<evidence type="ECO:0008006" key="4">
    <source>
        <dbReference type="Google" id="ProtNLM"/>
    </source>
</evidence>
<gene>
    <name evidence="2" type="ORF">DSLASN_48910</name>
</gene>
<dbReference type="PROSITE" id="PS00409">
    <property type="entry name" value="PROKAR_NTER_METHYL"/>
    <property type="match status" value="1"/>
</dbReference>
<protein>
    <recommendedName>
        <fullName evidence="4">Type IV pilus modification protein PilV</fullName>
    </recommendedName>
</protein>
<evidence type="ECO:0000313" key="2">
    <source>
        <dbReference type="EMBL" id="BCS99259.1"/>
    </source>
</evidence>
<dbReference type="EMBL" id="AP024488">
    <property type="protein sequence ID" value="BCS99259.1"/>
    <property type="molecule type" value="Genomic_DNA"/>
</dbReference>
<sequence>MQTPNNNRGMTLIEVMVTMVVFAVGVLGIITLQLNAVHANVETRNWDEANRILASHVERIGMGAYNSLVNADGNTGSSAQLETWRADPFEDSSLGTSMETGLSRYALRRFVTENLTQGTKTVFFCVSWPQGTQEKRIFRTVVKPPDREG</sequence>
<dbReference type="InterPro" id="IPR012902">
    <property type="entry name" value="N_methyl_site"/>
</dbReference>